<feature type="transmembrane region" description="Helical" evidence="1">
    <location>
        <begin position="12"/>
        <end position="30"/>
    </location>
</feature>
<dbReference type="Proteomes" id="UP000654257">
    <property type="component" value="Unassembled WGS sequence"/>
</dbReference>
<organism evidence="2 3">
    <name type="scientific">Rhodococcoides trifolii</name>
    <dbReference type="NCBI Taxonomy" id="908250"/>
    <lineage>
        <taxon>Bacteria</taxon>
        <taxon>Bacillati</taxon>
        <taxon>Actinomycetota</taxon>
        <taxon>Actinomycetes</taxon>
        <taxon>Mycobacteriales</taxon>
        <taxon>Nocardiaceae</taxon>
        <taxon>Rhodococcoides</taxon>
    </lineage>
</organism>
<name>A0A917G0J4_9NOCA</name>
<gene>
    <name evidence="2" type="ORF">GCM10007304_33290</name>
</gene>
<evidence type="ECO:0000256" key="1">
    <source>
        <dbReference type="SAM" id="Phobius"/>
    </source>
</evidence>
<keyword evidence="1" id="KW-0812">Transmembrane</keyword>
<feature type="transmembrane region" description="Helical" evidence="1">
    <location>
        <begin position="87"/>
        <end position="108"/>
    </location>
</feature>
<sequence length="168" mass="17897">MDKSTARRLPRLEFEPLIYGTVTLMTVFIVSTDDGINDFGDAASVVIGPMVASALAHLFATVLGHVKHHRSLPTRGEFADDAWHSAQFLLLTIVPLVLLSIGRATGWWSAATTLDTVADLGLLFLLVVGAVSGWHVARRPWLGAVVGAGAAALIGLVVTVMNLVVEHH</sequence>
<evidence type="ECO:0000313" key="3">
    <source>
        <dbReference type="Proteomes" id="UP000654257"/>
    </source>
</evidence>
<keyword evidence="1" id="KW-1133">Transmembrane helix</keyword>
<protein>
    <recommendedName>
        <fullName evidence="4">Integral membrane protein</fullName>
    </recommendedName>
</protein>
<evidence type="ECO:0000313" key="2">
    <source>
        <dbReference type="EMBL" id="GGG16508.1"/>
    </source>
</evidence>
<reference evidence="2" key="1">
    <citation type="journal article" date="2014" name="Int. J. Syst. Evol. Microbiol.">
        <title>Complete genome sequence of Corynebacterium casei LMG S-19264T (=DSM 44701T), isolated from a smear-ripened cheese.</title>
        <authorList>
            <consortium name="US DOE Joint Genome Institute (JGI-PGF)"/>
            <person name="Walter F."/>
            <person name="Albersmeier A."/>
            <person name="Kalinowski J."/>
            <person name="Ruckert C."/>
        </authorList>
    </citation>
    <scope>NUCLEOTIDE SEQUENCE</scope>
    <source>
        <strain evidence="2">CCM 7905</strain>
    </source>
</reference>
<reference evidence="2" key="2">
    <citation type="submission" date="2020-09" db="EMBL/GenBank/DDBJ databases">
        <authorList>
            <person name="Sun Q."/>
            <person name="Sedlacek I."/>
        </authorList>
    </citation>
    <scope>NUCLEOTIDE SEQUENCE</scope>
    <source>
        <strain evidence="2">CCM 7905</strain>
    </source>
</reference>
<proteinExistence type="predicted"/>
<feature type="transmembrane region" description="Helical" evidence="1">
    <location>
        <begin position="42"/>
        <end position="66"/>
    </location>
</feature>
<feature type="transmembrane region" description="Helical" evidence="1">
    <location>
        <begin position="120"/>
        <end position="137"/>
    </location>
</feature>
<keyword evidence="3" id="KW-1185">Reference proteome</keyword>
<evidence type="ECO:0008006" key="4">
    <source>
        <dbReference type="Google" id="ProtNLM"/>
    </source>
</evidence>
<feature type="transmembrane region" description="Helical" evidence="1">
    <location>
        <begin position="144"/>
        <end position="165"/>
    </location>
</feature>
<dbReference type="EMBL" id="BMCU01000003">
    <property type="protein sequence ID" value="GGG16508.1"/>
    <property type="molecule type" value="Genomic_DNA"/>
</dbReference>
<keyword evidence="1" id="KW-0472">Membrane</keyword>
<comment type="caution">
    <text evidence="2">The sequence shown here is derived from an EMBL/GenBank/DDBJ whole genome shotgun (WGS) entry which is preliminary data.</text>
</comment>
<dbReference type="AlphaFoldDB" id="A0A917G0J4"/>
<accession>A0A917G0J4</accession>
<dbReference type="RefSeq" id="WP_188545932.1">
    <property type="nucleotide sequence ID" value="NZ_BMCU01000003.1"/>
</dbReference>